<name>A0A267MJG8_9FIRM</name>
<sequence length="257" mass="29634">MINKDKLKRRFSRGAREYDKYANVQKIMGDKLVNLIDNKKVHSILEIGCGTGYVTKKLVNDFPNGSITALDLAPGMIEYAQERVNSNKVNFICGDIESMDLEGKYDLIISNATFQWFNNLKETVDKLHDLLTPHGIILFSTFGEETFFELKETFLKASTELKIDPILPSQSFFSKEGLEKELNRNLQIVESNEVEYFNDCNEFFLSIKKIGANNSSSNRKKPNPTFIQKVMDIYNEDYRVDDKVKTTYHVIWAKLNK</sequence>
<evidence type="ECO:0000259" key="6">
    <source>
        <dbReference type="Pfam" id="PF13649"/>
    </source>
</evidence>
<reference evidence="7 8" key="1">
    <citation type="submission" date="2017-06" db="EMBL/GenBank/DDBJ databases">
        <title>Draft genome sequence of anaerobic fermentative bacterium Anaeromicrobium sediminis DY2726D isolated from West Pacific Ocean sediments.</title>
        <authorList>
            <person name="Zeng X."/>
        </authorList>
    </citation>
    <scope>NUCLEOTIDE SEQUENCE [LARGE SCALE GENOMIC DNA]</scope>
    <source>
        <strain evidence="7 8">DY2726D</strain>
    </source>
</reference>
<dbReference type="GO" id="GO:0032259">
    <property type="term" value="P:methylation"/>
    <property type="evidence" value="ECO:0007669"/>
    <property type="project" value="UniProtKB-KW"/>
</dbReference>
<evidence type="ECO:0000256" key="2">
    <source>
        <dbReference type="ARBA" id="ARBA00022679"/>
    </source>
</evidence>
<keyword evidence="1 5" id="KW-0489">Methyltransferase</keyword>
<dbReference type="GO" id="GO:0009102">
    <property type="term" value="P:biotin biosynthetic process"/>
    <property type="evidence" value="ECO:0007669"/>
    <property type="project" value="UniProtKB-UniRule"/>
</dbReference>
<dbReference type="NCBIfam" id="TIGR02072">
    <property type="entry name" value="BioC"/>
    <property type="match status" value="1"/>
</dbReference>
<dbReference type="Proteomes" id="UP000216024">
    <property type="component" value="Unassembled WGS sequence"/>
</dbReference>
<evidence type="ECO:0000256" key="4">
    <source>
        <dbReference type="ARBA" id="ARBA00022756"/>
    </source>
</evidence>
<comment type="similarity">
    <text evidence="5">Belongs to the methyltransferase superfamily.</text>
</comment>
<dbReference type="UniPathway" id="UPA00078"/>
<dbReference type="InterPro" id="IPR011814">
    <property type="entry name" value="BioC"/>
</dbReference>
<evidence type="ECO:0000313" key="7">
    <source>
        <dbReference type="EMBL" id="PAB59744.1"/>
    </source>
</evidence>
<dbReference type="Pfam" id="PF13649">
    <property type="entry name" value="Methyltransf_25"/>
    <property type="match status" value="1"/>
</dbReference>
<keyword evidence="2 5" id="KW-0808">Transferase</keyword>
<proteinExistence type="inferred from homology"/>
<feature type="domain" description="Methyltransferase" evidence="6">
    <location>
        <begin position="44"/>
        <end position="135"/>
    </location>
</feature>
<dbReference type="GO" id="GO:0010340">
    <property type="term" value="F:carboxyl-O-methyltransferase activity"/>
    <property type="evidence" value="ECO:0007669"/>
    <property type="project" value="UniProtKB-UniRule"/>
</dbReference>
<dbReference type="InterPro" id="IPR041698">
    <property type="entry name" value="Methyltransf_25"/>
</dbReference>
<evidence type="ECO:0000256" key="1">
    <source>
        <dbReference type="ARBA" id="ARBA00022603"/>
    </source>
</evidence>
<dbReference type="SUPFAM" id="SSF53335">
    <property type="entry name" value="S-adenosyl-L-methionine-dependent methyltransferases"/>
    <property type="match status" value="1"/>
</dbReference>
<dbReference type="CDD" id="cd02440">
    <property type="entry name" value="AdoMet_MTases"/>
    <property type="match status" value="1"/>
</dbReference>
<dbReference type="OrthoDB" id="9774345at2"/>
<dbReference type="AlphaFoldDB" id="A0A267MJG8"/>
<dbReference type="Gene3D" id="3.40.50.150">
    <property type="entry name" value="Vaccinia Virus protein VP39"/>
    <property type="match status" value="1"/>
</dbReference>
<organism evidence="7 8">
    <name type="scientific">Anaeromicrobium sediminis</name>
    <dbReference type="NCBI Taxonomy" id="1478221"/>
    <lineage>
        <taxon>Bacteria</taxon>
        <taxon>Bacillati</taxon>
        <taxon>Bacillota</taxon>
        <taxon>Clostridia</taxon>
        <taxon>Peptostreptococcales</taxon>
        <taxon>Thermotaleaceae</taxon>
        <taxon>Anaeromicrobium</taxon>
    </lineage>
</organism>
<dbReference type="EC" id="2.1.1.197" evidence="5"/>
<comment type="caution">
    <text evidence="7">The sequence shown here is derived from an EMBL/GenBank/DDBJ whole genome shotgun (WGS) entry which is preliminary data.</text>
</comment>
<accession>A0A267MJG8</accession>
<dbReference type="PANTHER" id="PTHR43861">
    <property type="entry name" value="TRANS-ACONITATE 2-METHYLTRANSFERASE-RELATED"/>
    <property type="match status" value="1"/>
</dbReference>
<dbReference type="RefSeq" id="WP_095133229.1">
    <property type="nucleotide sequence ID" value="NZ_NIBG01000006.1"/>
</dbReference>
<evidence type="ECO:0000256" key="3">
    <source>
        <dbReference type="ARBA" id="ARBA00022691"/>
    </source>
</evidence>
<gene>
    <name evidence="5 7" type="primary">bioC</name>
    <name evidence="7" type="ORF">CCE28_09260</name>
</gene>
<evidence type="ECO:0000256" key="5">
    <source>
        <dbReference type="HAMAP-Rule" id="MF_00835"/>
    </source>
</evidence>
<dbReference type="EMBL" id="NIBG01000006">
    <property type="protein sequence ID" value="PAB59744.1"/>
    <property type="molecule type" value="Genomic_DNA"/>
</dbReference>
<keyword evidence="8" id="KW-1185">Reference proteome</keyword>
<comment type="pathway">
    <text evidence="5">Cofactor biosynthesis; biotin biosynthesis.</text>
</comment>
<dbReference type="InterPro" id="IPR029063">
    <property type="entry name" value="SAM-dependent_MTases_sf"/>
</dbReference>
<dbReference type="HAMAP" id="MF_00835">
    <property type="entry name" value="BioC"/>
    <property type="match status" value="1"/>
</dbReference>
<keyword evidence="4 5" id="KW-0093">Biotin biosynthesis</keyword>
<keyword evidence="3 5" id="KW-0949">S-adenosyl-L-methionine</keyword>
<evidence type="ECO:0000313" key="8">
    <source>
        <dbReference type="Proteomes" id="UP000216024"/>
    </source>
</evidence>
<dbReference type="GO" id="GO:0102130">
    <property type="term" value="F:malonyl-CoA methyltransferase activity"/>
    <property type="evidence" value="ECO:0007669"/>
    <property type="project" value="UniProtKB-EC"/>
</dbReference>
<protein>
    <recommendedName>
        <fullName evidence="5">Malonyl-[acyl-carrier protein] O-methyltransferase</fullName>
        <shortName evidence="5">Malonyl-ACP O-methyltransferase</shortName>
        <ecNumber evidence="5">2.1.1.197</ecNumber>
    </recommendedName>
    <alternativeName>
        <fullName evidence="5">Biotin synthesis protein BioC</fullName>
    </alternativeName>
</protein>
<comment type="catalytic activity">
    <reaction evidence="5">
        <text>malonyl-[ACP] + S-adenosyl-L-methionine = malonyl-[ACP] methyl ester + S-adenosyl-L-homocysteine</text>
        <dbReference type="Rhea" id="RHEA:17105"/>
        <dbReference type="Rhea" id="RHEA-COMP:9623"/>
        <dbReference type="Rhea" id="RHEA-COMP:9954"/>
        <dbReference type="ChEBI" id="CHEBI:57856"/>
        <dbReference type="ChEBI" id="CHEBI:59789"/>
        <dbReference type="ChEBI" id="CHEBI:78449"/>
        <dbReference type="ChEBI" id="CHEBI:78845"/>
        <dbReference type="EC" id="2.1.1.197"/>
    </reaction>
</comment>
<comment type="function">
    <text evidence="5">Converts the free carboxyl group of a malonyl-thioester to its methyl ester by transfer of a methyl group from S-adenosyl-L-methionine (SAM). It allows to synthesize pimeloyl-ACP via the fatty acid synthetic pathway.</text>
</comment>
<dbReference type="PANTHER" id="PTHR43861:SF1">
    <property type="entry name" value="TRANS-ACONITATE 2-METHYLTRANSFERASE"/>
    <property type="match status" value="1"/>
</dbReference>